<dbReference type="InterPro" id="IPR015655">
    <property type="entry name" value="PP2C"/>
</dbReference>
<dbReference type="PROSITE" id="PS51746">
    <property type="entry name" value="PPM_2"/>
    <property type="match status" value="1"/>
</dbReference>
<dbReference type="PANTHER" id="PTHR13832:SF827">
    <property type="entry name" value="PROTEIN PHOSPHATASE 1L"/>
    <property type="match status" value="1"/>
</dbReference>
<name>A0ABW2BZJ9_9PSEU</name>
<dbReference type="EC" id="3.1.3.16" evidence="3"/>
<protein>
    <submittedName>
        <fullName evidence="3">PP2C family protein-serine/threonine phosphatase</fullName>
        <ecNumber evidence="3">3.1.3.16</ecNumber>
    </submittedName>
</protein>
<dbReference type="Proteomes" id="UP001596337">
    <property type="component" value="Unassembled WGS sequence"/>
</dbReference>
<reference evidence="4" key="1">
    <citation type="journal article" date="2019" name="Int. J. Syst. Evol. Microbiol.">
        <title>The Global Catalogue of Microorganisms (GCM) 10K type strain sequencing project: providing services to taxonomists for standard genome sequencing and annotation.</title>
        <authorList>
            <consortium name="The Broad Institute Genomics Platform"/>
            <consortium name="The Broad Institute Genome Sequencing Center for Infectious Disease"/>
            <person name="Wu L."/>
            <person name="Ma J."/>
        </authorList>
    </citation>
    <scope>NUCLEOTIDE SEQUENCE [LARGE SCALE GENOMIC DNA]</scope>
    <source>
        <strain evidence="4">KCTC 32255</strain>
    </source>
</reference>
<dbReference type="GO" id="GO:0004722">
    <property type="term" value="F:protein serine/threonine phosphatase activity"/>
    <property type="evidence" value="ECO:0007669"/>
    <property type="project" value="UniProtKB-EC"/>
</dbReference>
<dbReference type="InterPro" id="IPR001932">
    <property type="entry name" value="PPM-type_phosphatase-like_dom"/>
</dbReference>
<proteinExistence type="predicted"/>
<dbReference type="Gene3D" id="3.60.40.10">
    <property type="entry name" value="PPM-type phosphatase domain"/>
    <property type="match status" value="1"/>
</dbReference>
<keyword evidence="3" id="KW-0378">Hydrolase</keyword>
<dbReference type="InterPro" id="IPR036457">
    <property type="entry name" value="PPM-type-like_dom_sf"/>
</dbReference>
<organism evidence="3 4">
    <name type="scientific">Haloechinothrix salitolerans</name>
    <dbReference type="NCBI Taxonomy" id="926830"/>
    <lineage>
        <taxon>Bacteria</taxon>
        <taxon>Bacillati</taxon>
        <taxon>Actinomycetota</taxon>
        <taxon>Actinomycetes</taxon>
        <taxon>Pseudonocardiales</taxon>
        <taxon>Pseudonocardiaceae</taxon>
        <taxon>Haloechinothrix</taxon>
    </lineage>
</organism>
<dbReference type="SMART" id="SM00331">
    <property type="entry name" value="PP2C_SIG"/>
    <property type="match status" value="1"/>
</dbReference>
<dbReference type="EMBL" id="JBHSXX010000001">
    <property type="protein sequence ID" value="MFC6867663.1"/>
    <property type="molecule type" value="Genomic_DNA"/>
</dbReference>
<dbReference type="RefSeq" id="WP_345401257.1">
    <property type="nucleotide sequence ID" value="NZ_BAABLA010000104.1"/>
</dbReference>
<dbReference type="CDD" id="cd00143">
    <property type="entry name" value="PP2Cc"/>
    <property type="match status" value="1"/>
</dbReference>
<dbReference type="SMART" id="SM00332">
    <property type="entry name" value="PP2Cc"/>
    <property type="match status" value="1"/>
</dbReference>
<keyword evidence="4" id="KW-1185">Reference proteome</keyword>
<accession>A0ABW2BZJ9</accession>
<feature type="domain" description="PPM-type phosphatase" evidence="2">
    <location>
        <begin position="26"/>
        <end position="257"/>
    </location>
</feature>
<evidence type="ECO:0000313" key="4">
    <source>
        <dbReference type="Proteomes" id="UP001596337"/>
    </source>
</evidence>
<evidence type="ECO:0000256" key="1">
    <source>
        <dbReference type="SAM" id="MobiDB-lite"/>
    </source>
</evidence>
<evidence type="ECO:0000259" key="2">
    <source>
        <dbReference type="PROSITE" id="PS51746"/>
    </source>
</evidence>
<feature type="region of interest" description="Disordered" evidence="1">
    <location>
        <begin position="1"/>
        <end position="20"/>
    </location>
</feature>
<sequence length="278" mass="28643">MQKLGELLRSQRRRDEASTGTALSLRSAALSDVGLVRGNNEDSAYAGQALVAVADGVGGHAYGEVASSVAIRTLAALDGDIAGEEIVYALANSVQTANESLADMIAERPDLRGMGTTLTALLCSGGNRLAVAHIGDSRAYRLRDGVLRQLTTDHTLVQSLLSAGKITEEEAAADPRRSMILRALDGRGAANFDLSVFRAVPGDRYLVCSDGVSDVLTEDEITGELTAGSPATAVARLATSSLEAGSSDNVTCAVADVVEGHPDVSSSPIVTGAAASWC</sequence>
<dbReference type="SUPFAM" id="SSF81606">
    <property type="entry name" value="PP2C-like"/>
    <property type="match status" value="1"/>
</dbReference>
<evidence type="ECO:0000313" key="3">
    <source>
        <dbReference type="EMBL" id="MFC6867663.1"/>
    </source>
</evidence>
<comment type="caution">
    <text evidence="3">The sequence shown here is derived from an EMBL/GenBank/DDBJ whole genome shotgun (WGS) entry which is preliminary data.</text>
</comment>
<gene>
    <name evidence="3" type="ORF">ACFQGD_10925</name>
</gene>
<dbReference type="PANTHER" id="PTHR13832">
    <property type="entry name" value="PROTEIN PHOSPHATASE 2C"/>
    <property type="match status" value="1"/>
</dbReference>
<dbReference type="Pfam" id="PF13672">
    <property type="entry name" value="PP2C_2"/>
    <property type="match status" value="1"/>
</dbReference>